<dbReference type="eggNOG" id="COG1835">
    <property type="taxonomic scope" value="Bacteria"/>
</dbReference>
<dbReference type="RefSeq" id="WP_002853401.1">
    <property type="nucleotide sequence ID" value="NZ_ADKM02000134.1"/>
</dbReference>
<protein>
    <recommendedName>
        <fullName evidence="3">Peptidase C39-like domain-containing protein</fullName>
    </recommendedName>
</protein>
<organism evidence="1 2">
    <name type="scientific">Ruminococcus albus 8</name>
    <dbReference type="NCBI Taxonomy" id="246199"/>
    <lineage>
        <taxon>Bacteria</taxon>
        <taxon>Bacillati</taxon>
        <taxon>Bacillota</taxon>
        <taxon>Clostridia</taxon>
        <taxon>Eubacteriales</taxon>
        <taxon>Oscillospiraceae</taxon>
        <taxon>Ruminococcus</taxon>
    </lineage>
</organism>
<dbReference type="STRING" id="246199.CUS_7062"/>
<proteinExistence type="predicted"/>
<sequence length="219" mass="25360">MKNWLTAAKTSIPAAALHGRNRQTMLNLEHNSKTFAGNKNVLLNGQRTEPLCSMRYGTYPLSWNGCELIACYNCAKMLGKEVTFPQVVFEFELNKMHYLFPNGYWGTAPKKLWYFFKKHDMPYRFSRNGENFAKLAKTERASCGIISFWNNKRSTAKLNGLDFFSGGLHTVAYRWRAGRFYLYNLYGNDTAPRTMSDIADAYREKRFIIGYVFDDELKA</sequence>
<evidence type="ECO:0000313" key="2">
    <source>
        <dbReference type="Proteomes" id="UP000004259"/>
    </source>
</evidence>
<name>E9SHV8_RUMAL</name>
<dbReference type="OrthoDB" id="2003288at2"/>
<reference evidence="1 2" key="1">
    <citation type="submission" date="2011-02" db="EMBL/GenBank/DDBJ databases">
        <authorList>
            <person name="Nelson K.E."/>
            <person name="Sutton G."/>
            <person name="Torralba M."/>
            <person name="Durkin S."/>
            <person name="Harkins D."/>
            <person name="Montgomery R."/>
            <person name="Ziemer C."/>
            <person name="Klaassens E."/>
            <person name="Ocuiv P."/>
            <person name="Morrison M."/>
        </authorList>
    </citation>
    <scope>NUCLEOTIDE SEQUENCE [LARGE SCALE GENOMIC DNA]</scope>
    <source>
        <strain evidence="1 2">8</strain>
    </source>
</reference>
<comment type="caution">
    <text evidence="1">The sequence shown here is derived from an EMBL/GenBank/DDBJ whole genome shotgun (WGS) entry which is preliminary data.</text>
</comment>
<dbReference type="Proteomes" id="UP000004259">
    <property type="component" value="Unassembled WGS sequence"/>
</dbReference>
<dbReference type="AlphaFoldDB" id="E9SHV8"/>
<gene>
    <name evidence="1" type="ORF">CUS_7062</name>
</gene>
<dbReference type="EMBL" id="ADKM02000134">
    <property type="protein sequence ID" value="EGC01217.1"/>
    <property type="molecule type" value="Genomic_DNA"/>
</dbReference>
<accession>E9SHV8</accession>
<keyword evidence="2" id="KW-1185">Reference proteome</keyword>
<evidence type="ECO:0000313" key="1">
    <source>
        <dbReference type="EMBL" id="EGC01217.1"/>
    </source>
</evidence>
<evidence type="ECO:0008006" key="3">
    <source>
        <dbReference type="Google" id="ProtNLM"/>
    </source>
</evidence>